<dbReference type="InterPro" id="IPR002798">
    <property type="entry name" value="SpoIIM-like"/>
</dbReference>
<evidence type="ECO:0000313" key="3">
    <source>
        <dbReference type="Proteomes" id="UP000198577"/>
    </source>
</evidence>
<sequence length="224" mass="25625">MNALKIKTNVMLHIRENIALYLLVVFVFITGVAAGGFTVSSISAEQRLYLADYLQGYSYILGNQPHVDRSTIFIKAVLHNLQTAFFIWLFGLTYLSAPLVLITVGARGFFLGFTVAFLIDYYALNGLFMVLTCILPQSFIHIPCLMVMGVLALQFGIERFRIRKLPHLKHMRLRRIAPYTFKFVLIIIAFFVSSMFEAFVVPLVFKFLFANMLKVKDFITFLPK</sequence>
<reference evidence="2 3" key="1">
    <citation type="submission" date="2016-10" db="EMBL/GenBank/DDBJ databases">
        <authorList>
            <person name="de Groot N.N."/>
        </authorList>
    </citation>
    <scope>NUCLEOTIDE SEQUENCE [LARGE SCALE GENOMIC DNA]</scope>
    <source>
        <strain evidence="2 3">DSM 20678</strain>
    </source>
</reference>
<dbReference type="RefSeq" id="WP_025746523.1">
    <property type="nucleotide sequence ID" value="NZ_FOXR01000006.1"/>
</dbReference>
<dbReference type="STRING" id="937334.SAMN05444406_10691"/>
<evidence type="ECO:0000256" key="1">
    <source>
        <dbReference type="SAM" id="Phobius"/>
    </source>
</evidence>
<proteinExistence type="predicted"/>
<feature type="transmembrane region" description="Helical" evidence="1">
    <location>
        <begin position="85"/>
        <end position="102"/>
    </location>
</feature>
<accession>A0A1I5U972</accession>
<keyword evidence="1" id="KW-0472">Membrane</keyword>
<dbReference type="Pfam" id="PF01944">
    <property type="entry name" value="SpoIIM"/>
    <property type="match status" value="1"/>
</dbReference>
<keyword evidence="1" id="KW-0812">Transmembrane</keyword>
<feature type="transmembrane region" description="Helical" evidence="1">
    <location>
        <begin position="20"/>
        <end position="44"/>
    </location>
</feature>
<protein>
    <submittedName>
        <fullName evidence="2">Stage II sporulation protein M</fullName>
    </submittedName>
</protein>
<dbReference type="InterPro" id="IPR014196">
    <property type="entry name" value="SpoIIM"/>
</dbReference>
<feature type="transmembrane region" description="Helical" evidence="1">
    <location>
        <begin position="138"/>
        <end position="158"/>
    </location>
</feature>
<dbReference type="OrthoDB" id="1707382at2"/>
<keyword evidence="1" id="KW-1133">Transmembrane helix</keyword>
<dbReference type="NCBIfam" id="TIGR02831">
    <property type="entry name" value="spo_II_M"/>
    <property type="match status" value="1"/>
</dbReference>
<gene>
    <name evidence="2" type="ORF">SAMN05444406_10691</name>
</gene>
<dbReference type="PIRSF" id="PIRSF038973">
    <property type="entry name" value="SpoIIM"/>
    <property type="match status" value="1"/>
</dbReference>
<organism evidence="2 3">
    <name type="scientific">Caldicoprobacter faecalis</name>
    <dbReference type="NCBI Taxonomy" id="937334"/>
    <lineage>
        <taxon>Bacteria</taxon>
        <taxon>Bacillati</taxon>
        <taxon>Bacillota</taxon>
        <taxon>Clostridia</taxon>
        <taxon>Caldicoprobacterales</taxon>
        <taxon>Caldicoprobacteraceae</taxon>
        <taxon>Caldicoprobacter</taxon>
    </lineage>
</organism>
<dbReference type="Proteomes" id="UP000198577">
    <property type="component" value="Unassembled WGS sequence"/>
</dbReference>
<evidence type="ECO:0000313" key="2">
    <source>
        <dbReference type="EMBL" id="SFP91791.1"/>
    </source>
</evidence>
<name>A0A1I5U972_9FIRM</name>
<feature type="transmembrane region" description="Helical" evidence="1">
    <location>
        <begin position="109"/>
        <end position="132"/>
    </location>
</feature>
<feature type="transmembrane region" description="Helical" evidence="1">
    <location>
        <begin position="179"/>
        <end position="205"/>
    </location>
</feature>
<dbReference type="EMBL" id="FOXR01000006">
    <property type="protein sequence ID" value="SFP91791.1"/>
    <property type="molecule type" value="Genomic_DNA"/>
</dbReference>
<dbReference type="AlphaFoldDB" id="A0A1I5U972"/>
<keyword evidence="3" id="KW-1185">Reference proteome</keyword>